<dbReference type="SUPFAM" id="SSF52540">
    <property type="entry name" value="P-loop containing nucleoside triphosphate hydrolases"/>
    <property type="match status" value="1"/>
</dbReference>
<name>A0A432LWE9_9GAMM</name>
<comment type="caution">
    <text evidence="2">The sequence shown here is derived from an EMBL/GenBank/DDBJ whole genome shotgun (WGS) entry which is preliminary data.</text>
</comment>
<reference evidence="2 3" key="1">
    <citation type="submission" date="2018-12" db="EMBL/GenBank/DDBJ databases">
        <title>Dyella dinghuensis sp. nov. DHOA06 and Dyella choica sp. nov. 4M-K27, isolated from forest soil.</title>
        <authorList>
            <person name="Qiu L.-H."/>
            <person name="Gao Z.-H."/>
        </authorList>
    </citation>
    <scope>NUCLEOTIDE SEQUENCE [LARGE SCALE GENOMIC DNA]</scope>
    <source>
        <strain evidence="2 3">DHOA06</strain>
    </source>
</reference>
<sequence>MEQQNWSQAVTHLRQAIQLAPECAEYVVQWAKVLSLTNTCGEALRMANRAASLTLSDPLLLDTLGVIYTRCHAHERAALAFREAALRAPLNASFRFNYANALMYAGDNDAAAGELETVIALNPGHGLAHFMLSRLHRQTTMVNHLTRLQTLANQTPRGTSAHVYAHMALGKEYEDIGEYAHAWEHYRQGKASVPPLHVNSQQHDDALFDALHVAFDAPHSEMDGCRTDEAIFVVGMPRTGTTLVERILSNHPYVYGAGELPNFGLAVKQLSSTQTPHLLDGETITQAAFLRRLELGERYLSSTRPQTDGKPRFVDKLPHNFLYIGFIAQALPRAKIICLRRHPLDTCLSNFRELFVQGSPFHDYSLDLMKTGHYYVRFHRLMAYWKRLFPDRILELNYEDLVTEQEFTTRNLLAYCDLPWRDSCLHHHENSAPVTTASSVQVREPLHRGSMGRWKNYSPYLEELCALLHDAGVVWND</sequence>
<evidence type="ECO:0000313" key="2">
    <source>
        <dbReference type="EMBL" id="RUL66408.1"/>
    </source>
</evidence>
<dbReference type="AlphaFoldDB" id="A0A432LWE9"/>
<evidence type="ECO:0000313" key="3">
    <source>
        <dbReference type="Proteomes" id="UP000267077"/>
    </source>
</evidence>
<dbReference type="Proteomes" id="UP000267077">
    <property type="component" value="Unassembled WGS sequence"/>
</dbReference>
<dbReference type="PANTHER" id="PTHR12788">
    <property type="entry name" value="PROTEIN-TYROSINE SULFOTRANSFERASE 2"/>
    <property type="match status" value="1"/>
</dbReference>
<dbReference type="InterPro" id="IPR026634">
    <property type="entry name" value="TPST-like"/>
</dbReference>
<organism evidence="2 3">
    <name type="scientific">Dyella dinghuensis</name>
    <dbReference type="NCBI Taxonomy" id="1920169"/>
    <lineage>
        <taxon>Bacteria</taxon>
        <taxon>Pseudomonadati</taxon>
        <taxon>Pseudomonadota</taxon>
        <taxon>Gammaproteobacteria</taxon>
        <taxon>Lysobacterales</taxon>
        <taxon>Rhodanobacteraceae</taxon>
        <taxon>Dyella</taxon>
    </lineage>
</organism>
<dbReference type="Pfam" id="PF13469">
    <property type="entry name" value="Sulfotransfer_3"/>
    <property type="match status" value="1"/>
</dbReference>
<protein>
    <submittedName>
        <fullName evidence="2">Sulfotransferase family protein</fullName>
    </submittedName>
</protein>
<dbReference type="SUPFAM" id="SSF48452">
    <property type="entry name" value="TPR-like"/>
    <property type="match status" value="1"/>
</dbReference>
<dbReference type="OrthoDB" id="9766687at2"/>
<evidence type="ECO:0000256" key="1">
    <source>
        <dbReference type="ARBA" id="ARBA00022679"/>
    </source>
</evidence>
<dbReference type="PANTHER" id="PTHR12788:SF10">
    <property type="entry name" value="PROTEIN-TYROSINE SULFOTRANSFERASE"/>
    <property type="match status" value="1"/>
</dbReference>
<accession>A0A432LWE9</accession>
<proteinExistence type="predicted"/>
<dbReference type="Gene3D" id="3.40.50.300">
    <property type="entry name" value="P-loop containing nucleotide triphosphate hydrolases"/>
    <property type="match status" value="1"/>
</dbReference>
<keyword evidence="1 2" id="KW-0808">Transferase</keyword>
<dbReference type="InterPro" id="IPR027417">
    <property type="entry name" value="P-loop_NTPase"/>
</dbReference>
<dbReference type="EMBL" id="RYZR01000003">
    <property type="protein sequence ID" value="RUL66408.1"/>
    <property type="molecule type" value="Genomic_DNA"/>
</dbReference>
<gene>
    <name evidence="2" type="ORF">EKH79_03215</name>
</gene>
<dbReference type="Gene3D" id="1.25.40.10">
    <property type="entry name" value="Tetratricopeptide repeat domain"/>
    <property type="match status" value="1"/>
</dbReference>
<dbReference type="Pfam" id="PF13432">
    <property type="entry name" value="TPR_16"/>
    <property type="match status" value="1"/>
</dbReference>
<dbReference type="InterPro" id="IPR011990">
    <property type="entry name" value="TPR-like_helical_dom_sf"/>
</dbReference>
<keyword evidence="3" id="KW-1185">Reference proteome</keyword>
<dbReference type="GO" id="GO:0008476">
    <property type="term" value="F:protein-tyrosine sulfotransferase activity"/>
    <property type="evidence" value="ECO:0007669"/>
    <property type="project" value="InterPro"/>
</dbReference>